<dbReference type="OrthoDB" id="1493115at2"/>
<evidence type="ECO:0000313" key="2">
    <source>
        <dbReference type="Proteomes" id="UP000318010"/>
    </source>
</evidence>
<comment type="caution">
    <text evidence="1">The sequence shown here is derived from an EMBL/GenBank/DDBJ whole genome shotgun (WGS) entry which is preliminary data.</text>
</comment>
<reference evidence="1 2" key="1">
    <citation type="submission" date="2019-07" db="EMBL/GenBank/DDBJ databases">
        <authorList>
            <person name="Kim J."/>
        </authorList>
    </citation>
    <scope>NUCLEOTIDE SEQUENCE [LARGE SCALE GENOMIC DNA]</scope>
    <source>
        <strain evidence="1 2">MJ1a</strain>
    </source>
</reference>
<dbReference type="Proteomes" id="UP000318010">
    <property type="component" value="Unassembled WGS sequence"/>
</dbReference>
<proteinExistence type="predicted"/>
<sequence length="145" mass="15179">MAYIAGSTEKYTSTQGLISAIGVTASSKFVKYGTLVNQASIKEDYTYTETSGVFDIVKELTFTLTNLGSVDARAAVTNLIANPVAALVKLKTGTWIAFGLNGQFMAKTIAGTVDTASNGRVVTLSGSDTEFIQPVDPTIIASLIA</sequence>
<accession>A0A563U6B8</accession>
<evidence type="ECO:0000313" key="1">
    <source>
        <dbReference type="EMBL" id="TWR26900.1"/>
    </source>
</evidence>
<dbReference type="EMBL" id="VOEI01000002">
    <property type="protein sequence ID" value="TWR26900.1"/>
    <property type="molecule type" value="Genomic_DNA"/>
</dbReference>
<dbReference type="AlphaFoldDB" id="A0A563U6B8"/>
<name>A0A563U6B8_9SPHI</name>
<keyword evidence="2" id="KW-1185">Reference proteome</keyword>
<gene>
    <name evidence="1" type="ORF">FPZ42_07650</name>
</gene>
<protein>
    <submittedName>
        <fullName evidence="1">Uncharacterized protein</fullName>
    </submittedName>
</protein>
<organism evidence="1 2">
    <name type="scientific">Mucilaginibacter achroorhodeus</name>
    <dbReference type="NCBI Taxonomy" id="2599294"/>
    <lineage>
        <taxon>Bacteria</taxon>
        <taxon>Pseudomonadati</taxon>
        <taxon>Bacteroidota</taxon>
        <taxon>Sphingobacteriia</taxon>
        <taxon>Sphingobacteriales</taxon>
        <taxon>Sphingobacteriaceae</taxon>
        <taxon>Mucilaginibacter</taxon>
    </lineage>
</organism>